<dbReference type="SUPFAM" id="SSF52402">
    <property type="entry name" value="Adenine nucleotide alpha hydrolases-like"/>
    <property type="match status" value="2"/>
</dbReference>
<evidence type="ECO:0000256" key="1">
    <source>
        <dbReference type="ARBA" id="ARBA00008791"/>
    </source>
</evidence>
<feature type="compositionally biased region" description="Low complexity" evidence="2">
    <location>
        <begin position="287"/>
        <end position="304"/>
    </location>
</feature>
<gene>
    <name evidence="4" type="ORF">H9639_09755</name>
</gene>
<proteinExistence type="inferred from homology"/>
<dbReference type="InterPro" id="IPR006016">
    <property type="entry name" value="UspA"/>
</dbReference>
<evidence type="ECO:0000313" key="5">
    <source>
        <dbReference type="Proteomes" id="UP000609874"/>
    </source>
</evidence>
<dbReference type="PANTHER" id="PTHR46268">
    <property type="entry name" value="STRESS RESPONSE PROTEIN NHAX"/>
    <property type="match status" value="1"/>
</dbReference>
<protein>
    <submittedName>
        <fullName evidence="4">Universal stress protein</fullName>
    </submittedName>
</protein>
<comment type="caution">
    <text evidence="4">The sequence shown here is derived from an EMBL/GenBank/DDBJ whole genome shotgun (WGS) entry which is preliminary data.</text>
</comment>
<feature type="domain" description="UspA" evidence="3">
    <location>
        <begin position="4"/>
        <end position="137"/>
    </location>
</feature>
<organism evidence="4 5">
    <name type="scientific">Arthrobacter gallicola</name>
    <dbReference type="NCBI Taxonomy" id="2762225"/>
    <lineage>
        <taxon>Bacteria</taxon>
        <taxon>Bacillati</taxon>
        <taxon>Actinomycetota</taxon>
        <taxon>Actinomycetes</taxon>
        <taxon>Micrococcales</taxon>
        <taxon>Micrococcaceae</taxon>
        <taxon>Arthrobacter</taxon>
    </lineage>
</organism>
<feature type="region of interest" description="Disordered" evidence="2">
    <location>
        <begin position="281"/>
        <end position="304"/>
    </location>
</feature>
<feature type="domain" description="UspA" evidence="3">
    <location>
        <begin position="148"/>
        <end position="277"/>
    </location>
</feature>
<reference evidence="4 5" key="1">
    <citation type="submission" date="2020-08" db="EMBL/GenBank/DDBJ databases">
        <title>A Genomic Blueprint of the Chicken Gut Microbiome.</title>
        <authorList>
            <person name="Gilroy R."/>
            <person name="Ravi A."/>
            <person name="Getino M."/>
            <person name="Pursley I."/>
            <person name="Horton D.L."/>
            <person name="Alikhan N.-F."/>
            <person name="Baker D."/>
            <person name="Gharbi K."/>
            <person name="Hall N."/>
            <person name="Watson M."/>
            <person name="Adriaenssens E.M."/>
            <person name="Foster-Nyarko E."/>
            <person name="Jarju S."/>
            <person name="Secka A."/>
            <person name="Antonio M."/>
            <person name="Oren A."/>
            <person name="Chaudhuri R."/>
            <person name="La Ragione R.M."/>
            <person name="Hildebrand F."/>
            <person name="Pallen M.J."/>
        </authorList>
    </citation>
    <scope>NUCLEOTIDE SEQUENCE [LARGE SCALE GENOMIC DNA]</scope>
    <source>
        <strain evidence="4 5">Sa2CUA1</strain>
    </source>
</reference>
<accession>A0ABR8USS0</accession>
<comment type="similarity">
    <text evidence="1">Belongs to the universal stress protein A family.</text>
</comment>
<dbReference type="Pfam" id="PF00582">
    <property type="entry name" value="Usp"/>
    <property type="match status" value="2"/>
</dbReference>
<name>A0ABR8USS0_9MICC</name>
<evidence type="ECO:0000313" key="4">
    <source>
        <dbReference type="EMBL" id="MBD7995579.1"/>
    </source>
</evidence>
<dbReference type="InterPro" id="IPR014729">
    <property type="entry name" value="Rossmann-like_a/b/a_fold"/>
</dbReference>
<dbReference type="CDD" id="cd00293">
    <property type="entry name" value="USP-like"/>
    <property type="match status" value="2"/>
</dbReference>
<evidence type="ECO:0000256" key="2">
    <source>
        <dbReference type="SAM" id="MobiDB-lite"/>
    </source>
</evidence>
<dbReference type="RefSeq" id="WP_191807902.1">
    <property type="nucleotide sequence ID" value="NZ_JACSQD010000004.1"/>
</dbReference>
<dbReference type="Gene3D" id="3.40.50.620">
    <property type="entry name" value="HUPs"/>
    <property type="match status" value="2"/>
</dbReference>
<dbReference type="PANTHER" id="PTHR46268:SF6">
    <property type="entry name" value="UNIVERSAL STRESS PROTEIN UP12"/>
    <property type="match status" value="1"/>
</dbReference>
<evidence type="ECO:0000259" key="3">
    <source>
        <dbReference type="Pfam" id="PF00582"/>
    </source>
</evidence>
<dbReference type="EMBL" id="JACSQD010000004">
    <property type="protein sequence ID" value="MBD7995579.1"/>
    <property type="molecule type" value="Genomic_DNA"/>
</dbReference>
<sequence length="304" mass="31713">MRYVVGYAATERGRDALNLACALARSQGASLDLVMIDPEQSPYTAVYPPERSFSTLLAQQLGTWLDEALAMVPADVEARGHIRAADSDARGLIEAADEFGAGLIVVGAGSNGLFKRYTVGSVANALLHAAHVPVALAPRGYSRIDPVTRVTCAVGERRGAEDVLEVGSATAARHGLPLRLLSVLALDSSASGALEEARLHVADRVAKAKTLTGGRCEVTGTVAQGRTIENAVDNLEFDDGEIFIIGSSRLALHNQLFLGTTASKVLRSLPVPMVVVPRSYAGTPDLAGSPGQPASPAPQSGEPQ</sequence>
<dbReference type="Proteomes" id="UP000609874">
    <property type="component" value="Unassembled WGS sequence"/>
</dbReference>
<keyword evidence="5" id="KW-1185">Reference proteome</keyword>